<dbReference type="GO" id="GO:0004888">
    <property type="term" value="F:transmembrane signaling receptor activity"/>
    <property type="evidence" value="ECO:0007669"/>
    <property type="project" value="InterPro"/>
</dbReference>
<gene>
    <name evidence="8" type="ORF">Z968_08660</name>
</gene>
<dbReference type="Gene3D" id="1.10.287.950">
    <property type="entry name" value="Methyl-accepting chemotaxis protein"/>
    <property type="match status" value="1"/>
</dbReference>
<dbReference type="PANTHER" id="PTHR32089:SF112">
    <property type="entry name" value="LYSOZYME-LIKE PROTEIN-RELATED"/>
    <property type="match status" value="1"/>
</dbReference>
<keyword evidence="5" id="KW-0812">Transmembrane</keyword>
<keyword evidence="1 3" id="KW-0807">Transducer</keyword>
<evidence type="ECO:0000313" key="8">
    <source>
        <dbReference type="EMBL" id="KGM95638.1"/>
    </source>
</evidence>
<comment type="similarity">
    <text evidence="2">Belongs to the methyl-accepting chemotaxis (MCP) protein family.</text>
</comment>
<feature type="transmembrane region" description="Helical" evidence="5">
    <location>
        <begin position="189"/>
        <end position="211"/>
    </location>
</feature>
<dbReference type="PRINTS" id="PR00260">
    <property type="entry name" value="CHEMTRNSDUCR"/>
</dbReference>
<evidence type="ECO:0000256" key="4">
    <source>
        <dbReference type="SAM" id="Coils"/>
    </source>
</evidence>
<protein>
    <submittedName>
        <fullName evidence="8">Chemotaxis protein</fullName>
    </submittedName>
</protein>
<keyword evidence="5" id="KW-1133">Transmembrane helix</keyword>
<dbReference type="AlphaFoldDB" id="A0A0A0I4U1"/>
<dbReference type="CDD" id="cd06225">
    <property type="entry name" value="HAMP"/>
    <property type="match status" value="1"/>
</dbReference>
<feature type="transmembrane region" description="Helical" evidence="5">
    <location>
        <begin position="12"/>
        <end position="33"/>
    </location>
</feature>
<dbReference type="OrthoDB" id="1887545at2"/>
<evidence type="ECO:0000259" key="7">
    <source>
        <dbReference type="PROSITE" id="PS50885"/>
    </source>
</evidence>
<comment type="caution">
    <text evidence="8">The sequence shown here is derived from an EMBL/GenBank/DDBJ whole genome shotgun (WGS) entry which is preliminary data.</text>
</comment>
<evidence type="ECO:0000259" key="6">
    <source>
        <dbReference type="PROSITE" id="PS50111"/>
    </source>
</evidence>
<sequence>MNFFKKLTISTRIIAMIFIAIISMMIIGGVGILNMNKINKSSKYLNNITIPSLNSINKIDKNLLNIYQNEKLMIYIKDKNEINELREQINNLQKDNDKQIKTYKSTIDDEEEKKIFNEFEKELTQYRNYGYEYEKLISNGNIGEGTSKFVNITKARNDMRIQLDRLVQLNNQWVEEEADDDAKVYSRSITMITIFIIAMSIFFSLLGFLALKRLKKALNDIKALAERLSNYDFAIPVKIERVDELGQIGEALNKAQENVGSLIKSVMNSAQEISASSEELSATVEEMTSKFESINTSTKEINSGVQETSATAEEVSASIQEVDSSVSVLSSKAVDGSSNAIEIKDRATKVEQDSKLAVENTRELYFEMEKEVLKDIEQGKVVEDIKVMADTIASISEQTNLLALNAAIEAARAGEQGKGFAVVAEEVRKLAEQSSIAVENVKSTIEKVQRAFKDLSKNSSGLLNFMSDKVVPQFEGFVQIGEQYENDGNFVNDMSEELASMTEEISATINQVTEAVQNMAEMAQRSSENSNGIQESINESTKAMEQVAHTAQSQAELAQELNEMVLRFKI</sequence>
<organism evidence="8 9">
    <name type="scientific">Clostridium novyi A str. 4552</name>
    <dbReference type="NCBI Taxonomy" id="1444289"/>
    <lineage>
        <taxon>Bacteria</taxon>
        <taxon>Bacillati</taxon>
        <taxon>Bacillota</taxon>
        <taxon>Clostridia</taxon>
        <taxon>Eubacteriales</taxon>
        <taxon>Clostridiaceae</taxon>
        <taxon>Clostridium</taxon>
    </lineage>
</organism>
<dbReference type="InterPro" id="IPR004089">
    <property type="entry name" value="MCPsignal_dom"/>
</dbReference>
<dbReference type="PROSITE" id="PS50111">
    <property type="entry name" value="CHEMOTAXIS_TRANSDUC_2"/>
    <property type="match status" value="1"/>
</dbReference>
<evidence type="ECO:0000256" key="2">
    <source>
        <dbReference type="ARBA" id="ARBA00029447"/>
    </source>
</evidence>
<evidence type="ECO:0000256" key="1">
    <source>
        <dbReference type="ARBA" id="ARBA00023224"/>
    </source>
</evidence>
<dbReference type="Pfam" id="PF12729">
    <property type="entry name" value="4HB_MCP_1"/>
    <property type="match status" value="1"/>
</dbReference>
<name>A0A0A0I4U1_CLONO</name>
<dbReference type="GO" id="GO:0006935">
    <property type="term" value="P:chemotaxis"/>
    <property type="evidence" value="ECO:0007669"/>
    <property type="project" value="InterPro"/>
</dbReference>
<evidence type="ECO:0000256" key="5">
    <source>
        <dbReference type="SAM" id="Phobius"/>
    </source>
</evidence>
<dbReference type="EMBL" id="JENJ01000035">
    <property type="protein sequence ID" value="KGM95638.1"/>
    <property type="molecule type" value="Genomic_DNA"/>
</dbReference>
<keyword evidence="5" id="KW-0472">Membrane</keyword>
<dbReference type="InterPro" id="IPR004090">
    <property type="entry name" value="Chemotax_Me-accpt_rcpt"/>
</dbReference>
<evidence type="ECO:0000313" key="9">
    <source>
        <dbReference type="Proteomes" id="UP000030012"/>
    </source>
</evidence>
<dbReference type="Pfam" id="PF00015">
    <property type="entry name" value="MCPsignal"/>
    <property type="match status" value="1"/>
</dbReference>
<dbReference type="SMART" id="SM00283">
    <property type="entry name" value="MA"/>
    <property type="match status" value="1"/>
</dbReference>
<dbReference type="GO" id="GO:0007165">
    <property type="term" value="P:signal transduction"/>
    <property type="evidence" value="ECO:0007669"/>
    <property type="project" value="UniProtKB-KW"/>
</dbReference>
<feature type="domain" description="HAMP" evidence="7">
    <location>
        <begin position="212"/>
        <end position="264"/>
    </location>
</feature>
<dbReference type="RefSeq" id="WP_039255648.1">
    <property type="nucleotide sequence ID" value="NZ_JENJ01000035.1"/>
</dbReference>
<dbReference type="SMART" id="SM00304">
    <property type="entry name" value="HAMP"/>
    <property type="match status" value="1"/>
</dbReference>
<feature type="domain" description="Methyl-accepting transducer" evidence="6">
    <location>
        <begin position="276"/>
        <end position="534"/>
    </location>
</feature>
<dbReference type="InterPro" id="IPR003660">
    <property type="entry name" value="HAMP_dom"/>
</dbReference>
<dbReference type="InterPro" id="IPR024478">
    <property type="entry name" value="HlyB_4HB_MCP"/>
</dbReference>
<dbReference type="PROSITE" id="PS50885">
    <property type="entry name" value="HAMP"/>
    <property type="match status" value="1"/>
</dbReference>
<proteinExistence type="inferred from homology"/>
<accession>A0A0A0I4U1</accession>
<reference evidence="8 9" key="1">
    <citation type="submission" date="2014-01" db="EMBL/GenBank/DDBJ databases">
        <title>Plasmidome dynamics in the species complex Clostridium novyi sensu lato converts strains of independent lineages into distinctly different pathogens.</title>
        <authorList>
            <person name="Skarin H."/>
            <person name="Segerman B."/>
        </authorList>
    </citation>
    <scope>NUCLEOTIDE SEQUENCE [LARGE SCALE GENOMIC DNA]</scope>
    <source>
        <strain evidence="8 9">4552</strain>
    </source>
</reference>
<evidence type="ECO:0000256" key="3">
    <source>
        <dbReference type="PROSITE-ProRule" id="PRU00284"/>
    </source>
</evidence>
<feature type="coiled-coil region" evidence="4">
    <location>
        <begin position="75"/>
        <end position="102"/>
    </location>
</feature>
<dbReference type="Proteomes" id="UP000030012">
    <property type="component" value="Unassembled WGS sequence"/>
</dbReference>
<dbReference type="GO" id="GO:0016020">
    <property type="term" value="C:membrane"/>
    <property type="evidence" value="ECO:0007669"/>
    <property type="project" value="InterPro"/>
</dbReference>
<keyword evidence="4" id="KW-0175">Coiled coil</keyword>
<dbReference type="SUPFAM" id="SSF58104">
    <property type="entry name" value="Methyl-accepting chemotaxis protein (MCP) signaling domain"/>
    <property type="match status" value="1"/>
</dbReference>
<dbReference type="Pfam" id="PF00672">
    <property type="entry name" value="HAMP"/>
    <property type="match status" value="1"/>
</dbReference>
<dbReference type="PANTHER" id="PTHR32089">
    <property type="entry name" value="METHYL-ACCEPTING CHEMOTAXIS PROTEIN MCPB"/>
    <property type="match status" value="1"/>
</dbReference>